<feature type="coiled-coil region" evidence="1">
    <location>
        <begin position="258"/>
        <end position="324"/>
    </location>
</feature>
<organism evidence="4 5">
    <name type="scientific">Planoprotostelium fungivorum</name>
    <dbReference type="NCBI Taxonomy" id="1890364"/>
    <lineage>
        <taxon>Eukaryota</taxon>
        <taxon>Amoebozoa</taxon>
        <taxon>Evosea</taxon>
        <taxon>Variosea</taxon>
        <taxon>Cavosteliida</taxon>
        <taxon>Cavosteliaceae</taxon>
        <taxon>Planoprotostelium</taxon>
    </lineage>
</organism>
<dbReference type="Gene3D" id="1.10.8.10">
    <property type="entry name" value="DNA helicase RuvA subunit, C-terminal domain"/>
    <property type="match status" value="2"/>
</dbReference>
<gene>
    <name evidence="4" type="ORF">PROFUN_07254</name>
</gene>
<protein>
    <recommendedName>
        <fullName evidence="3">CUE domain-containing protein</fullName>
    </recommendedName>
</protein>
<dbReference type="InParanoid" id="A0A2P6NM84"/>
<sequence>MGDYAAQQLHLQFPDLSQSTVADILSANGNDSFKTVGVLKDMNDTVKTEQEVKIREMSDLFPNIKIKIIREVLTENNWDVEAAILPLFNRGEEQKAQEKKRQEEQQRQLRKAEQEAKKRREVQDLMTRFSHIPKDIVQQVMDDNEGDIEATTDALTQLVERQQLEDRKREQKKEEERASENLRNLKIRALGDKFDVTDQEAVEALTATDWNIRNAFDNLFVKQCEKKKSDLKKIFPIASDQAIEEALSGQAWDVVKAAEKLNLDRKNSEEEKRKKMETQTWNNQYKSNILQTSMLIGRKVEEEIEELQNEMKKDTLEMFKANLEDVIAAQARHGVTPGYAPPPTVNEIKEIMKAAPVVDAQLLESVQEKEFPSAPANSDKPAEGASALSVRLTVTPANPDVGNVITVEWNITSENFSTNHDWIGLYQLNQPNKKYETYQWVGRDKKSGSLTYYAPKIYGQYEFRYFFNNSYVHVEKSIPVTVGPQMEVKAVLDETVGKIRVEWTKISGNEYSSAWVGLYDKSQGDNRKYITWEYAKNGGLTFDAPIKPSLYEVRYFTNSYHDISRSNAIHIQGEDRINVRVKEGRVHVDLNIVSVDPAYSNAWIGLYLSQQGDNRQWRRYKYIKDRSAGVSFGCPKTAGEYEARVFANKTYDLLLKSSTFNLPQ</sequence>
<reference evidence="4 5" key="1">
    <citation type="journal article" date="2018" name="Genome Biol. Evol.">
        <title>Multiple Roots of Fruiting Body Formation in Amoebozoa.</title>
        <authorList>
            <person name="Hillmann F."/>
            <person name="Forbes G."/>
            <person name="Novohradska S."/>
            <person name="Ferling I."/>
            <person name="Riege K."/>
            <person name="Groth M."/>
            <person name="Westermann M."/>
            <person name="Marz M."/>
            <person name="Spaller T."/>
            <person name="Winckler T."/>
            <person name="Schaap P."/>
            <person name="Glockner G."/>
        </authorList>
    </citation>
    <scope>NUCLEOTIDE SEQUENCE [LARGE SCALE GENOMIC DNA]</scope>
    <source>
        <strain evidence="4 5">Jena</strain>
    </source>
</reference>
<dbReference type="EMBL" id="MDYQ01000051">
    <property type="protein sequence ID" value="PRP85070.1"/>
    <property type="molecule type" value="Genomic_DNA"/>
</dbReference>
<evidence type="ECO:0000256" key="1">
    <source>
        <dbReference type="SAM" id="Coils"/>
    </source>
</evidence>
<feature type="region of interest" description="Disordered" evidence="2">
    <location>
        <begin position="95"/>
        <end position="117"/>
    </location>
</feature>
<keyword evidence="5" id="KW-1185">Reference proteome</keyword>
<evidence type="ECO:0000256" key="2">
    <source>
        <dbReference type="SAM" id="MobiDB-lite"/>
    </source>
</evidence>
<accession>A0A2P6NM84</accession>
<dbReference type="OrthoDB" id="20939at2759"/>
<evidence type="ECO:0000313" key="4">
    <source>
        <dbReference type="EMBL" id="PRP85070.1"/>
    </source>
</evidence>
<dbReference type="PROSITE" id="PS51140">
    <property type="entry name" value="CUE"/>
    <property type="match status" value="2"/>
</dbReference>
<dbReference type="InterPro" id="IPR041611">
    <property type="entry name" value="SKICH"/>
</dbReference>
<feature type="domain" description="CUE" evidence="3">
    <location>
        <begin position="117"/>
        <end position="160"/>
    </location>
</feature>
<dbReference type="InterPro" id="IPR003892">
    <property type="entry name" value="CUE"/>
</dbReference>
<feature type="coiled-coil region" evidence="1">
    <location>
        <begin position="161"/>
        <end position="188"/>
    </location>
</feature>
<feature type="domain" description="CUE" evidence="3">
    <location>
        <begin position="49"/>
        <end position="92"/>
    </location>
</feature>
<dbReference type="Pfam" id="PF17751">
    <property type="entry name" value="SKICH"/>
    <property type="match status" value="1"/>
</dbReference>
<dbReference type="GO" id="GO:0043130">
    <property type="term" value="F:ubiquitin binding"/>
    <property type="evidence" value="ECO:0007669"/>
    <property type="project" value="InterPro"/>
</dbReference>
<dbReference type="AlphaFoldDB" id="A0A2P6NM84"/>
<name>A0A2P6NM84_9EUKA</name>
<comment type="caution">
    <text evidence="4">The sequence shown here is derived from an EMBL/GenBank/DDBJ whole genome shotgun (WGS) entry which is preliminary data.</text>
</comment>
<dbReference type="SUPFAM" id="SSF46934">
    <property type="entry name" value="UBA-like"/>
    <property type="match status" value="1"/>
</dbReference>
<proteinExistence type="predicted"/>
<evidence type="ECO:0000259" key="3">
    <source>
        <dbReference type="PROSITE" id="PS51140"/>
    </source>
</evidence>
<evidence type="ECO:0000313" key="5">
    <source>
        <dbReference type="Proteomes" id="UP000241769"/>
    </source>
</evidence>
<dbReference type="Pfam" id="PF02845">
    <property type="entry name" value="CUE"/>
    <property type="match status" value="2"/>
</dbReference>
<keyword evidence="1" id="KW-0175">Coiled coil</keyword>
<dbReference type="Proteomes" id="UP000241769">
    <property type="component" value="Unassembled WGS sequence"/>
</dbReference>
<dbReference type="CDD" id="cd14279">
    <property type="entry name" value="CUE"/>
    <property type="match status" value="3"/>
</dbReference>
<dbReference type="InterPro" id="IPR009060">
    <property type="entry name" value="UBA-like_sf"/>
</dbReference>
<dbReference type="SMART" id="SM00546">
    <property type="entry name" value="CUE"/>
    <property type="match status" value="3"/>
</dbReference>